<reference evidence="4" key="2">
    <citation type="submission" date="2014-06" db="EMBL/GenBank/DDBJ databases">
        <authorList>
            <person name="Aslett M."/>
        </authorList>
    </citation>
    <scope>NUCLEOTIDE SEQUENCE</scope>
</reference>
<dbReference type="OrthoDB" id="6259187at2759"/>
<dbReference type="GO" id="GO:0140662">
    <property type="term" value="F:ATP-dependent protein folding chaperone"/>
    <property type="evidence" value="ECO:0007669"/>
    <property type="project" value="InterPro"/>
</dbReference>
<dbReference type="SUPFAM" id="SSF53067">
    <property type="entry name" value="Actin-like ATPase domain"/>
    <property type="match status" value="2"/>
</dbReference>
<comment type="similarity">
    <text evidence="1">Belongs to the heat shock protein 70 family.</text>
</comment>
<dbReference type="Gene3D" id="3.90.640.10">
    <property type="entry name" value="Actin, Chain A, domain 4"/>
    <property type="match status" value="1"/>
</dbReference>
<dbReference type="InterPro" id="IPR013126">
    <property type="entry name" value="Hsp_70_fam"/>
</dbReference>
<name>A0A068X2H7_ECHGR</name>
<dbReference type="FunFam" id="3.30.30.30:FF:000001">
    <property type="entry name" value="heat shock 70 kDa protein-like"/>
    <property type="match status" value="1"/>
</dbReference>
<evidence type="ECO:0000313" key="5">
    <source>
        <dbReference type="Proteomes" id="UP000492820"/>
    </source>
</evidence>
<dbReference type="PANTHER" id="PTHR19375">
    <property type="entry name" value="HEAT SHOCK PROTEIN 70KDA"/>
    <property type="match status" value="1"/>
</dbReference>
<reference evidence="4 5" key="1">
    <citation type="journal article" date="2013" name="Nature">
        <title>The genomes of four tapeworm species reveal adaptations to parasitism.</title>
        <authorList>
            <person name="Tsai I.J."/>
            <person name="Zarowiecki M."/>
            <person name="Holroyd N."/>
            <person name="Garciarrubio A."/>
            <person name="Sanchez-Flores A."/>
            <person name="Brooks K.L."/>
            <person name="Tracey A."/>
            <person name="Bobes R.J."/>
            <person name="Fragoso G."/>
            <person name="Sciutto E."/>
            <person name="Aslett M."/>
            <person name="Beasley H."/>
            <person name="Bennett H.M."/>
            <person name="Cai J."/>
            <person name="Camicia F."/>
            <person name="Clark R."/>
            <person name="Cucher M."/>
            <person name="De Silva N."/>
            <person name="Day T.A."/>
            <person name="Deplazes P."/>
            <person name="Estrada K."/>
            <person name="Fernandez C."/>
            <person name="Holland P.W."/>
            <person name="Hou J."/>
            <person name="Hu S."/>
            <person name="Huckvale T."/>
            <person name="Hung S.S."/>
            <person name="Kamenetzky L."/>
            <person name="Keane J.A."/>
            <person name="Kiss F."/>
            <person name="Koziol U."/>
            <person name="Lambert O."/>
            <person name="Liu K."/>
            <person name="Luo X."/>
            <person name="Luo Y."/>
            <person name="Macchiaroli N."/>
            <person name="Nichol S."/>
            <person name="Paps J."/>
            <person name="Parkinson J."/>
            <person name="Pouchkina-Stantcheva N."/>
            <person name="Riddiford N."/>
            <person name="Rosenzvit M."/>
            <person name="Salinas G."/>
            <person name="Wasmuth J.D."/>
            <person name="Zamanian M."/>
            <person name="Zheng Y."/>
            <person name="Cai X."/>
            <person name="Soberon X."/>
            <person name="Olson P.D."/>
            <person name="Laclette J.P."/>
            <person name="Brehm K."/>
            <person name="Berriman M."/>
            <person name="Garciarrubio A."/>
            <person name="Bobes R.J."/>
            <person name="Fragoso G."/>
            <person name="Sanchez-Flores A."/>
            <person name="Estrada K."/>
            <person name="Cevallos M.A."/>
            <person name="Morett E."/>
            <person name="Gonzalez V."/>
            <person name="Portillo T."/>
            <person name="Ochoa-Leyva A."/>
            <person name="Jose M.V."/>
            <person name="Sciutto E."/>
            <person name="Landa A."/>
            <person name="Jimenez L."/>
            <person name="Valdes V."/>
            <person name="Carrero J.C."/>
            <person name="Larralde C."/>
            <person name="Morales-Montor J."/>
            <person name="Limon-Lason J."/>
            <person name="Soberon X."/>
            <person name="Laclette J.P."/>
        </authorList>
    </citation>
    <scope>NUCLEOTIDE SEQUENCE [LARGE SCALE GENOMIC DNA]</scope>
</reference>
<organism evidence="4">
    <name type="scientific">Echinococcus granulosus</name>
    <name type="common">Hydatid tapeworm</name>
    <dbReference type="NCBI Taxonomy" id="6210"/>
    <lineage>
        <taxon>Eukaryota</taxon>
        <taxon>Metazoa</taxon>
        <taxon>Spiralia</taxon>
        <taxon>Lophotrochozoa</taxon>
        <taxon>Platyhelminthes</taxon>
        <taxon>Cestoda</taxon>
        <taxon>Eucestoda</taxon>
        <taxon>Cyclophyllidea</taxon>
        <taxon>Taeniidae</taxon>
        <taxon>Echinococcus</taxon>
        <taxon>Echinococcus granulosus group</taxon>
    </lineage>
</organism>
<dbReference type="InterPro" id="IPR018181">
    <property type="entry name" value="Heat_shock_70_CS"/>
</dbReference>
<evidence type="ECO:0000256" key="2">
    <source>
        <dbReference type="ARBA" id="ARBA00022741"/>
    </source>
</evidence>
<dbReference type="Gene3D" id="3.30.420.40">
    <property type="match status" value="2"/>
</dbReference>
<dbReference type="PROSITE" id="PS00297">
    <property type="entry name" value="HSP70_1"/>
    <property type="match status" value="1"/>
</dbReference>
<keyword evidence="4" id="KW-0346">Stress response</keyword>
<protein>
    <submittedName>
        <fullName evidence="4 6">Heat shock 70 kDa protein</fullName>
    </submittedName>
</protein>
<dbReference type="InterPro" id="IPR043129">
    <property type="entry name" value="ATPase_NBD"/>
</dbReference>
<dbReference type="PROSITE" id="PS01036">
    <property type="entry name" value="HSP70_3"/>
    <property type="match status" value="1"/>
</dbReference>
<dbReference type="AlphaFoldDB" id="A0A068X2H7"/>
<dbReference type="FunFam" id="3.30.420.40:FF:000026">
    <property type="entry name" value="Heat shock protein 70"/>
    <property type="match status" value="1"/>
</dbReference>
<dbReference type="Pfam" id="PF00012">
    <property type="entry name" value="HSP70"/>
    <property type="match status" value="1"/>
</dbReference>
<evidence type="ECO:0000256" key="3">
    <source>
        <dbReference type="ARBA" id="ARBA00022840"/>
    </source>
</evidence>
<dbReference type="Gene3D" id="3.30.30.30">
    <property type="match status" value="1"/>
</dbReference>
<dbReference type="FunFam" id="3.90.640.10:FF:000010">
    <property type="entry name" value="heat shock 70 kDa protein 14"/>
    <property type="match status" value="1"/>
</dbReference>
<gene>
    <name evidence="4" type="ORF">EgrG_000733450</name>
</gene>
<dbReference type="GO" id="GO:0005524">
    <property type="term" value="F:ATP binding"/>
    <property type="evidence" value="ECO:0007669"/>
    <property type="project" value="UniProtKB-KW"/>
</dbReference>
<keyword evidence="3" id="KW-0067">ATP-binding</keyword>
<dbReference type="WBParaSite" id="EgrG_000733450">
    <property type="protein sequence ID" value="EgrG_000733450"/>
    <property type="gene ID" value="EgrG_000733450"/>
</dbReference>
<reference evidence="6" key="3">
    <citation type="submission" date="2020-10" db="UniProtKB">
        <authorList>
            <consortium name="WormBaseParasite"/>
        </authorList>
    </citation>
    <scope>IDENTIFICATION</scope>
</reference>
<evidence type="ECO:0000313" key="6">
    <source>
        <dbReference type="WBParaSite" id="EgrG_000733450"/>
    </source>
</evidence>
<accession>A0A068X2H7</accession>
<dbReference type="EMBL" id="LK028668">
    <property type="protein sequence ID" value="CDS24980.1"/>
    <property type="molecule type" value="Genomic_DNA"/>
</dbReference>
<dbReference type="Proteomes" id="UP000492820">
    <property type="component" value="Unassembled WGS sequence"/>
</dbReference>
<proteinExistence type="inferred from homology"/>
<evidence type="ECO:0000313" key="4">
    <source>
        <dbReference type="EMBL" id="CDS24980.1"/>
    </source>
</evidence>
<dbReference type="PRINTS" id="PR00301">
    <property type="entry name" value="HEATSHOCK70"/>
</dbReference>
<evidence type="ECO:0000256" key="1">
    <source>
        <dbReference type="ARBA" id="ARBA00007381"/>
    </source>
</evidence>
<keyword evidence="2" id="KW-0547">Nucleotide-binding</keyword>
<sequence length="388" mass="43497">MSTGTAIGIDLGTSFSCVGVFKHGSVEIVANDQDHRITPTCVAFTDKERLFSEAAMYQMAVNPTNTVFDVKRLIGRTFDDKAVQGDMKHWPFKVINSQGMPKFEVEYRGEKKQFAAEEISAMVLEKMKETAEAYLGEKVTDAVIAVPAYFNSRQRQATLDAGKIAGLNVLRLINEPTAAAIAYGVKKRSRRRHNALIFDWGGGTLDVSILSIENGTFDVKAVSGDTHLGGENINSRLVDHCVEEFKRMHEGRDLTTSKKAIVRLRKACETAKGKLSTIDCTNVEVVSLFEDIDFCMELTQAQFERLCLDLFDRTTDVVKSALSDAKMERTDVDEILLVGGSTRIPRVQTMLQDLKLPSLNLSWQLRLLRHRMPRCNDRRVYRSSFLLS</sequence>